<name>A0A377J530_9HELI</name>
<dbReference type="AlphaFoldDB" id="A0A377J530"/>
<sequence length="141" mass="15998">MIVARQTALLTRKKGSKIAVAMVLGLWRLYKVLLSPLFGSSCRFYPTCSHYACLLLTHENPLHAMMKIAYRLMRCQPFAQGGIEYPIIKKRFLAHSIGVTKGIDLESTHAQDFVYWYVPIHTHKSAQDATCYAIIPALRSK</sequence>
<protein>
    <recommendedName>
        <fullName evidence="1">Putative membrane protein insertion efficiency factor</fullName>
    </recommendedName>
</protein>
<dbReference type="Pfam" id="PF01809">
    <property type="entry name" value="YidD"/>
    <property type="match status" value="1"/>
</dbReference>
<dbReference type="SMART" id="SM01234">
    <property type="entry name" value="Haemolytic"/>
    <property type="match status" value="1"/>
</dbReference>
<comment type="subcellular location">
    <subcellularLocation>
        <location evidence="1">Cell membrane</location>
        <topology evidence="1">Peripheral membrane protein</topology>
        <orientation evidence="1">Cytoplasmic side</orientation>
    </subcellularLocation>
</comment>
<organism evidence="2 3">
    <name type="scientific">Helicobacter canis</name>
    <dbReference type="NCBI Taxonomy" id="29419"/>
    <lineage>
        <taxon>Bacteria</taxon>
        <taxon>Pseudomonadati</taxon>
        <taxon>Campylobacterota</taxon>
        <taxon>Epsilonproteobacteria</taxon>
        <taxon>Campylobacterales</taxon>
        <taxon>Helicobacteraceae</taxon>
        <taxon>Helicobacter</taxon>
    </lineage>
</organism>
<dbReference type="HAMAP" id="MF_00386">
    <property type="entry name" value="UPF0161_YidD"/>
    <property type="match status" value="1"/>
</dbReference>
<comment type="similarity">
    <text evidence="1">Belongs to the UPF0161 family.</text>
</comment>
<dbReference type="Proteomes" id="UP000254841">
    <property type="component" value="Unassembled WGS sequence"/>
</dbReference>
<gene>
    <name evidence="2" type="primary">yidD</name>
    <name evidence="2" type="ORF">NCTC12410_01424</name>
</gene>
<dbReference type="PANTHER" id="PTHR33383:SF1">
    <property type="entry name" value="MEMBRANE PROTEIN INSERTION EFFICIENCY FACTOR-RELATED"/>
    <property type="match status" value="1"/>
</dbReference>
<dbReference type="GO" id="GO:0005886">
    <property type="term" value="C:plasma membrane"/>
    <property type="evidence" value="ECO:0007669"/>
    <property type="project" value="UniProtKB-SubCell"/>
</dbReference>
<dbReference type="PANTHER" id="PTHR33383">
    <property type="entry name" value="MEMBRANE PROTEIN INSERTION EFFICIENCY FACTOR-RELATED"/>
    <property type="match status" value="1"/>
</dbReference>
<dbReference type="NCBIfam" id="TIGR00278">
    <property type="entry name" value="membrane protein insertion efficiency factor YidD"/>
    <property type="match status" value="1"/>
</dbReference>
<comment type="function">
    <text evidence="1">Could be involved in insertion of integral membrane proteins into the membrane.</text>
</comment>
<keyword evidence="1" id="KW-1003">Cell membrane</keyword>
<accession>A0A377J530</accession>
<evidence type="ECO:0000313" key="3">
    <source>
        <dbReference type="Proteomes" id="UP000254841"/>
    </source>
</evidence>
<reference evidence="2 3" key="1">
    <citation type="submission" date="2018-06" db="EMBL/GenBank/DDBJ databases">
        <authorList>
            <consortium name="Pathogen Informatics"/>
            <person name="Doyle S."/>
        </authorList>
    </citation>
    <scope>NUCLEOTIDE SEQUENCE [LARGE SCALE GENOMIC DNA]</scope>
    <source>
        <strain evidence="2 3">NCTC12410</strain>
    </source>
</reference>
<proteinExistence type="inferred from homology"/>
<dbReference type="EMBL" id="UGHV01000001">
    <property type="protein sequence ID" value="STO97592.1"/>
    <property type="molecule type" value="Genomic_DNA"/>
</dbReference>
<evidence type="ECO:0000313" key="2">
    <source>
        <dbReference type="EMBL" id="STO97592.1"/>
    </source>
</evidence>
<keyword evidence="1" id="KW-0472">Membrane</keyword>
<evidence type="ECO:0000256" key="1">
    <source>
        <dbReference type="HAMAP-Rule" id="MF_00386"/>
    </source>
</evidence>
<dbReference type="InterPro" id="IPR002696">
    <property type="entry name" value="Membr_insert_effic_factor_YidD"/>
</dbReference>